<comment type="similarity">
    <text evidence="1">Belongs to the Gfa family.</text>
</comment>
<dbReference type="GO" id="GO:0016846">
    <property type="term" value="F:carbon-sulfur lyase activity"/>
    <property type="evidence" value="ECO:0007669"/>
    <property type="project" value="InterPro"/>
</dbReference>
<dbReference type="Pfam" id="PF04828">
    <property type="entry name" value="GFA"/>
    <property type="match status" value="1"/>
</dbReference>
<dbReference type="InterPro" id="IPR011057">
    <property type="entry name" value="Mss4-like_sf"/>
</dbReference>
<dbReference type="PROSITE" id="PS51891">
    <property type="entry name" value="CENP_V_GFA"/>
    <property type="match status" value="1"/>
</dbReference>
<keyword evidence="3" id="KW-0862">Zinc</keyword>
<dbReference type="RefSeq" id="WP_056562270.1">
    <property type="nucleotide sequence ID" value="NZ_CP033334.1"/>
</dbReference>
<protein>
    <submittedName>
        <fullName evidence="5">Alanine acetyltransferase</fullName>
    </submittedName>
</protein>
<organism evidence="5 6">
    <name type="scientific">Rhizobium loti</name>
    <name type="common">Mesorhizobium loti</name>
    <dbReference type="NCBI Taxonomy" id="381"/>
    <lineage>
        <taxon>Bacteria</taxon>
        <taxon>Pseudomonadati</taxon>
        <taxon>Pseudomonadota</taxon>
        <taxon>Alphaproteobacteria</taxon>
        <taxon>Hyphomicrobiales</taxon>
        <taxon>Phyllobacteriaceae</taxon>
        <taxon>Mesorhizobium</taxon>
    </lineage>
</organism>
<evidence type="ECO:0000256" key="1">
    <source>
        <dbReference type="ARBA" id="ARBA00005495"/>
    </source>
</evidence>
<dbReference type="EMBL" id="LYTK01000001">
    <property type="protein sequence ID" value="OBQ72446.1"/>
    <property type="molecule type" value="Genomic_DNA"/>
</dbReference>
<reference evidence="5 6" key="1">
    <citation type="submission" date="2016-05" db="EMBL/GenBank/DDBJ databases">
        <authorList>
            <person name="Ramsay J.P."/>
        </authorList>
    </citation>
    <scope>NUCLEOTIDE SEQUENCE [LARGE SCALE GENOMIC DNA]</scope>
    <source>
        <strain evidence="5 6">NZP2042</strain>
    </source>
</reference>
<name>A0A6M7U4X1_RHILI</name>
<dbReference type="Gene3D" id="3.90.1590.10">
    <property type="entry name" value="glutathione-dependent formaldehyde- activating enzyme (gfa)"/>
    <property type="match status" value="1"/>
</dbReference>
<proteinExistence type="inferred from homology"/>
<comment type="caution">
    <text evidence="5">The sequence shown here is derived from an EMBL/GenBank/DDBJ whole genome shotgun (WGS) entry which is preliminary data.</text>
</comment>
<accession>A0A6M7U4X1</accession>
<dbReference type="PANTHER" id="PTHR33337:SF44">
    <property type="entry name" value="DUF636 DOMAIN PROTEIN (AFU_ORTHOLOGUE AFUA_1G09754)"/>
    <property type="match status" value="1"/>
</dbReference>
<evidence type="ECO:0000313" key="6">
    <source>
        <dbReference type="Proteomes" id="UP000093737"/>
    </source>
</evidence>
<dbReference type="AlphaFoldDB" id="A0A6M7U4X1"/>
<keyword evidence="2" id="KW-0479">Metal-binding</keyword>
<dbReference type="GO" id="GO:0046872">
    <property type="term" value="F:metal ion binding"/>
    <property type="evidence" value="ECO:0007669"/>
    <property type="project" value="UniProtKB-KW"/>
</dbReference>
<evidence type="ECO:0000256" key="2">
    <source>
        <dbReference type="ARBA" id="ARBA00022723"/>
    </source>
</evidence>
<evidence type="ECO:0000313" key="5">
    <source>
        <dbReference type="EMBL" id="OBQ72446.1"/>
    </source>
</evidence>
<dbReference type="InterPro" id="IPR006913">
    <property type="entry name" value="CENP-V/GFA"/>
</dbReference>
<keyword evidence="4" id="KW-0456">Lyase</keyword>
<evidence type="ECO:0000256" key="4">
    <source>
        <dbReference type="ARBA" id="ARBA00023239"/>
    </source>
</evidence>
<dbReference type="SUPFAM" id="SSF51316">
    <property type="entry name" value="Mss4-like"/>
    <property type="match status" value="1"/>
</dbReference>
<dbReference type="Proteomes" id="UP000093737">
    <property type="component" value="Unassembled WGS sequence"/>
</dbReference>
<dbReference type="PANTHER" id="PTHR33337">
    <property type="entry name" value="GFA DOMAIN-CONTAINING PROTEIN"/>
    <property type="match status" value="1"/>
</dbReference>
<evidence type="ECO:0000256" key="3">
    <source>
        <dbReference type="ARBA" id="ARBA00022833"/>
    </source>
</evidence>
<gene>
    <name evidence="5" type="ORF">A8145_06470</name>
</gene>
<sequence>MPLLLKGSCRCNAVRFEVESHTPVPFMLCYCSICRKQQGGGGFAINLGADYETLNIRGKRSLGVYRAEIEDDERPHCEVSTGERNFCRKCGAALWLYDPTWPELVHPFASAIDSDLPKPPEKVHLMLKYKANWVEPVIGKRDKVFDIYPEESIADWHKRTGMWVE</sequence>